<protein>
    <submittedName>
        <fullName evidence="8">AmmeMemoRadiSam system radical SAM enzyme</fullName>
    </submittedName>
</protein>
<keyword evidence="5" id="KW-0408">Iron</keyword>
<evidence type="ECO:0000256" key="6">
    <source>
        <dbReference type="ARBA" id="ARBA00023014"/>
    </source>
</evidence>
<dbReference type="SFLD" id="SFLDG01101">
    <property type="entry name" value="Uncharacterised_Radical_SAM_Su"/>
    <property type="match status" value="1"/>
</dbReference>
<dbReference type="Proteomes" id="UP000708576">
    <property type="component" value="Unassembled WGS sequence"/>
</dbReference>
<evidence type="ECO:0000256" key="2">
    <source>
        <dbReference type="ARBA" id="ARBA00022485"/>
    </source>
</evidence>
<accession>A0ABS5JT22</accession>
<dbReference type="NCBIfam" id="TIGR04337">
    <property type="entry name" value="AmmeMemoSam_rS"/>
    <property type="match status" value="1"/>
</dbReference>
<proteinExistence type="predicted"/>
<sequence length="335" mass="37877">MKEAEYYVSRNKEVTCLLCPHACTLSNGQRGKCQVRRNVEGKLISESYGNVSALHVDPIEKKPLYHFHPGSKSFSISTNGCVLSCLNCQNWQISQRGIDIKPDEYLHPEGVVKMAVDTDCKSIAYTYTDPVVFYEYMIDMARVAQTHGLKNVLISSGYLNTKPLKELIPFIDAANIDLKCFDDQLYRKLNGATLKPVLQALKNLKQSNVWLEITNLIIPGWTDDMEMIRKMCSWLASEGFNDVPLHFNRFTPAYKLNSLHITPESTLQEAKMIAKENGLKYVYIGNVYGHDYTSTFCFKCGELLIKRFKGVSLIGLSENGVCVNCNETIVGVWNE</sequence>
<dbReference type="CDD" id="cd01335">
    <property type="entry name" value="Radical_SAM"/>
    <property type="match status" value="1"/>
</dbReference>
<gene>
    <name evidence="8" type="primary">amrS</name>
    <name evidence="8" type="ORF">KEM10_07180</name>
</gene>
<keyword evidence="4" id="KW-0479">Metal-binding</keyword>
<keyword evidence="6" id="KW-0411">Iron-sulfur</keyword>
<dbReference type="SFLD" id="SFLDS00029">
    <property type="entry name" value="Radical_SAM"/>
    <property type="match status" value="1"/>
</dbReference>
<dbReference type="Gene3D" id="3.20.20.70">
    <property type="entry name" value="Aldolase class I"/>
    <property type="match status" value="1"/>
</dbReference>
<dbReference type="Pfam" id="PF04055">
    <property type="entry name" value="Radical_SAM"/>
    <property type="match status" value="1"/>
</dbReference>
<dbReference type="InterPro" id="IPR027596">
    <property type="entry name" value="AmmeMemoSam_rS"/>
</dbReference>
<name>A0ABS5JT22_9BACT</name>
<dbReference type="InterPro" id="IPR007197">
    <property type="entry name" value="rSAM"/>
</dbReference>
<keyword evidence="3" id="KW-0949">S-adenosyl-L-methionine</keyword>
<dbReference type="InterPro" id="IPR013785">
    <property type="entry name" value="Aldolase_TIM"/>
</dbReference>
<evidence type="ECO:0000313" key="9">
    <source>
        <dbReference type="Proteomes" id="UP000708576"/>
    </source>
</evidence>
<dbReference type="EMBL" id="JAGUCO010000003">
    <property type="protein sequence ID" value="MBS2098058.1"/>
    <property type="molecule type" value="Genomic_DNA"/>
</dbReference>
<keyword evidence="2" id="KW-0004">4Fe-4S</keyword>
<dbReference type="PANTHER" id="PTHR30352">
    <property type="entry name" value="PYRUVATE FORMATE-LYASE-ACTIVATING ENZYME"/>
    <property type="match status" value="1"/>
</dbReference>
<comment type="cofactor">
    <cofactor evidence="1">
        <name>[4Fe-4S] cluster</name>
        <dbReference type="ChEBI" id="CHEBI:49883"/>
    </cofactor>
</comment>
<dbReference type="SUPFAM" id="SSF102114">
    <property type="entry name" value="Radical SAM enzymes"/>
    <property type="match status" value="1"/>
</dbReference>
<dbReference type="InterPro" id="IPR016431">
    <property type="entry name" value="Pyrv-formate_lyase-activ_prd"/>
</dbReference>
<organism evidence="8 9">
    <name type="scientific">Carboxylicivirga linearis</name>
    <dbReference type="NCBI Taxonomy" id="1628157"/>
    <lineage>
        <taxon>Bacteria</taxon>
        <taxon>Pseudomonadati</taxon>
        <taxon>Bacteroidota</taxon>
        <taxon>Bacteroidia</taxon>
        <taxon>Marinilabiliales</taxon>
        <taxon>Marinilabiliaceae</taxon>
        <taxon>Carboxylicivirga</taxon>
    </lineage>
</organism>
<evidence type="ECO:0000313" key="8">
    <source>
        <dbReference type="EMBL" id="MBS2098058.1"/>
    </source>
</evidence>
<evidence type="ECO:0000256" key="4">
    <source>
        <dbReference type="ARBA" id="ARBA00022723"/>
    </source>
</evidence>
<keyword evidence="9" id="KW-1185">Reference proteome</keyword>
<evidence type="ECO:0000256" key="5">
    <source>
        <dbReference type="ARBA" id="ARBA00023004"/>
    </source>
</evidence>
<dbReference type="InterPro" id="IPR034457">
    <property type="entry name" value="Organic_radical-activating"/>
</dbReference>
<dbReference type="PANTHER" id="PTHR30352:SF5">
    <property type="entry name" value="PYRUVATE FORMATE-LYASE 1-ACTIVATING ENZYME"/>
    <property type="match status" value="1"/>
</dbReference>
<comment type="caution">
    <text evidence="8">The sequence shown here is derived from an EMBL/GenBank/DDBJ whole genome shotgun (WGS) entry which is preliminary data.</text>
</comment>
<reference evidence="8 9" key="1">
    <citation type="journal article" date="2015" name="Int. J. Syst. Evol. Microbiol.">
        <title>Carboxylicivirga linearis sp. nov., isolated from a sea cucumber culture pond.</title>
        <authorList>
            <person name="Wang F.Q."/>
            <person name="Zhou Y.X."/>
            <person name="Lin X.Z."/>
            <person name="Chen G.J."/>
            <person name="Du Z.J."/>
        </authorList>
    </citation>
    <scope>NUCLEOTIDE SEQUENCE [LARGE SCALE GENOMIC DNA]</scope>
    <source>
        <strain evidence="8 9">FB218</strain>
    </source>
</reference>
<evidence type="ECO:0000259" key="7">
    <source>
        <dbReference type="PROSITE" id="PS51918"/>
    </source>
</evidence>
<dbReference type="InterPro" id="IPR058240">
    <property type="entry name" value="rSAM_sf"/>
</dbReference>
<evidence type="ECO:0000256" key="1">
    <source>
        <dbReference type="ARBA" id="ARBA00001966"/>
    </source>
</evidence>
<evidence type="ECO:0000256" key="3">
    <source>
        <dbReference type="ARBA" id="ARBA00022691"/>
    </source>
</evidence>
<dbReference type="PROSITE" id="PS51918">
    <property type="entry name" value="RADICAL_SAM"/>
    <property type="match status" value="1"/>
</dbReference>
<feature type="domain" description="Radical SAM core" evidence="7">
    <location>
        <begin position="66"/>
        <end position="280"/>
    </location>
</feature>
<dbReference type="RefSeq" id="WP_212215298.1">
    <property type="nucleotide sequence ID" value="NZ_JAGUCO010000003.1"/>
</dbReference>
<dbReference type="PIRSF" id="PIRSF004869">
    <property type="entry name" value="PflX_prd"/>
    <property type="match status" value="1"/>
</dbReference>